<protein>
    <recommendedName>
        <fullName evidence="7">Rhodopsin domain-containing protein</fullName>
    </recommendedName>
</protein>
<dbReference type="InterPro" id="IPR052337">
    <property type="entry name" value="SAT4-like"/>
</dbReference>
<dbReference type="InterPro" id="IPR049326">
    <property type="entry name" value="Rhodopsin_dom_fungi"/>
</dbReference>
<keyword evidence="3 6" id="KW-1133">Transmembrane helix</keyword>
<comment type="similarity">
    <text evidence="5">Belongs to the SAT4 family.</text>
</comment>
<evidence type="ECO:0000313" key="9">
    <source>
        <dbReference type="Proteomes" id="UP000053259"/>
    </source>
</evidence>
<feature type="transmembrane region" description="Helical" evidence="6">
    <location>
        <begin position="29"/>
        <end position="50"/>
    </location>
</feature>
<dbReference type="HOGENOM" id="CLU_1579717_0_0_1"/>
<keyword evidence="4 6" id="KW-0472">Membrane</keyword>
<dbReference type="Pfam" id="PF20684">
    <property type="entry name" value="Fung_rhodopsin"/>
    <property type="match status" value="1"/>
</dbReference>
<sequence>MLFIDILLGIVLPVHILYTIHAPRRIKLVAGFVLSLGSFASVATIARLAYTASVDKDDILYTINVPFLWGGLELGICIFCTSATTLKPLLAAMKLFHSKSDVLEPRNELQNGSSRPTKAISLDAKGLFSAPGKNNGINARHSSPEEIIWDGKDATKATQKNMNFDLSSE</sequence>
<reference evidence="8 9" key="1">
    <citation type="submission" date="2015-01" db="EMBL/GenBank/DDBJ databases">
        <title>The Genome Sequence of Ochroconis gallopava CBS43764.</title>
        <authorList>
            <consortium name="The Broad Institute Genomics Platform"/>
            <person name="Cuomo C."/>
            <person name="de Hoog S."/>
            <person name="Gorbushina A."/>
            <person name="Stielow B."/>
            <person name="Teixiera M."/>
            <person name="Abouelleil A."/>
            <person name="Chapman S.B."/>
            <person name="Priest M."/>
            <person name="Young S.K."/>
            <person name="Wortman J."/>
            <person name="Nusbaum C."/>
            <person name="Birren B."/>
        </authorList>
    </citation>
    <scope>NUCLEOTIDE SEQUENCE [LARGE SCALE GENOMIC DNA]</scope>
    <source>
        <strain evidence="8 9">CBS 43764</strain>
    </source>
</reference>
<dbReference type="PANTHER" id="PTHR33048">
    <property type="entry name" value="PTH11-LIKE INTEGRAL MEMBRANE PROTEIN (AFU_ORTHOLOGUE AFUA_5G11245)"/>
    <property type="match status" value="1"/>
</dbReference>
<comment type="subcellular location">
    <subcellularLocation>
        <location evidence="1">Membrane</location>
        <topology evidence="1">Multi-pass membrane protein</topology>
    </subcellularLocation>
</comment>
<dbReference type="PANTHER" id="PTHR33048:SF47">
    <property type="entry name" value="INTEGRAL MEMBRANE PROTEIN-RELATED"/>
    <property type="match status" value="1"/>
</dbReference>
<evidence type="ECO:0000259" key="7">
    <source>
        <dbReference type="Pfam" id="PF20684"/>
    </source>
</evidence>
<evidence type="ECO:0000256" key="4">
    <source>
        <dbReference type="ARBA" id="ARBA00023136"/>
    </source>
</evidence>
<evidence type="ECO:0000313" key="8">
    <source>
        <dbReference type="EMBL" id="KIW06078.1"/>
    </source>
</evidence>
<keyword evidence="9" id="KW-1185">Reference proteome</keyword>
<evidence type="ECO:0000256" key="1">
    <source>
        <dbReference type="ARBA" id="ARBA00004141"/>
    </source>
</evidence>
<dbReference type="STRING" id="253628.A0A0D2AGN9"/>
<dbReference type="GO" id="GO:0016020">
    <property type="term" value="C:membrane"/>
    <property type="evidence" value="ECO:0007669"/>
    <property type="project" value="UniProtKB-SubCell"/>
</dbReference>
<dbReference type="EMBL" id="KN847536">
    <property type="protein sequence ID" value="KIW06078.1"/>
    <property type="molecule type" value="Genomic_DNA"/>
</dbReference>
<keyword evidence="2 6" id="KW-0812">Transmembrane</keyword>
<evidence type="ECO:0000256" key="2">
    <source>
        <dbReference type="ARBA" id="ARBA00022692"/>
    </source>
</evidence>
<evidence type="ECO:0000256" key="3">
    <source>
        <dbReference type="ARBA" id="ARBA00022989"/>
    </source>
</evidence>
<dbReference type="Proteomes" id="UP000053259">
    <property type="component" value="Unassembled WGS sequence"/>
</dbReference>
<name>A0A0D2AGN9_9PEZI</name>
<evidence type="ECO:0000256" key="6">
    <source>
        <dbReference type="SAM" id="Phobius"/>
    </source>
</evidence>
<dbReference type="RefSeq" id="XP_016215947.1">
    <property type="nucleotide sequence ID" value="XM_016356424.1"/>
</dbReference>
<proteinExistence type="inferred from homology"/>
<dbReference type="OrthoDB" id="444631at2759"/>
<feature type="transmembrane region" description="Helical" evidence="6">
    <location>
        <begin position="6"/>
        <end position="22"/>
    </location>
</feature>
<feature type="transmembrane region" description="Helical" evidence="6">
    <location>
        <begin position="70"/>
        <end position="90"/>
    </location>
</feature>
<evidence type="ECO:0000256" key="5">
    <source>
        <dbReference type="ARBA" id="ARBA00038359"/>
    </source>
</evidence>
<organism evidence="8 9">
    <name type="scientific">Verruconis gallopava</name>
    <dbReference type="NCBI Taxonomy" id="253628"/>
    <lineage>
        <taxon>Eukaryota</taxon>
        <taxon>Fungi</taxon>
        <taxon>Dikarya</taxon>
        <taxon>Ascomycota</taxon>
        <taxon>Pezizomycotina</taxon>
        <taxon>Dothideomycetes</taxon>
        <taxon>Pleosporomycetidae</taxon>
        <taxon>Venturiales</taxon>
        <taxon>Sympoventuriaceae</taxon>
        <taxon>Verruconis</taxon>
    </lineage>
</organism>
<dbReference type="AlphaFoldDB" id="A0A0D2AGN9"/>
<dbReference type="InParanoid" id="A0A0D2AGN9"/>
<dbReference type="GeneID" id="27311222"/>
<feature type="domain" description="Rhodopsin" evidence="7">
    <location>
        <begin position="7"/>
        <end position="91"/>
    </location>
</feature>
<dbReference type="VEuPathDB" id="FungiDB:PV09_03249"/>
<gene>
    <name evidence="8" type="ORF">PV09_03249</name>
</gene>
<accession>A0A0D2AGN9</accession>